<dbReference type="Proteomes" id="UP000307440">
    <property type="component" value="Unassembled WGS sequence"/>
</dbReference>
<name>A0A5C3KFU0_COPMA</name>
<organism evidence="1 2">
    <name type="scientific">Coprinopsis marcescibilis</name>
    <name type="common">Agaric fungus</name>
    <name type="synonym">Psathyrella marcescibilis</name>
    <dbReference type="NCBI Taxonomy" id="230819"/>
    <lineage>
        <taxon>Eukaryota</taxon>
        <taxon>Fungi</taxon>
        <taxon>Dikarya</taxon>
        <taxon>Basidiomycota</taxon>
        <taxon>Agaricomycotina</taxon>
        <taxon>Agaricomycetes</taxon>
        <taxon>Agaricomycetidae</taxon>
        <taxon>Agaricales</taxon>
        <taxon>Agaricineae</taxon>
        <taxon>Psathyrellaceae</taxon>
        <taxon>Coprinopsis</taxon>
    </lineage>
</organism>
<evidence type="ECO:0000313" key="2">
    <source>
        <dbReference type="Proteomes" id="UP000307440"/>
    </source>
</evidence>
<protein>
    <submittedName>
        <fullName evidence="1">Uncharacterized protein</fullName>
    </submittedName>
</protein>
<dbReference type="STRING" id="230819.A0A5C3KFU0"/>
<evidence type="ECO:0000313" key="1">
    <source>
        <dbReference type="EMBL" id="TFK18707.1"/>
    </source>
</evidence>
<proteinExistence type="predicted"/>
<dbReference type="EMBL" id="ML210382">
    <property type="protein sequence ID" value="TFK18707.1"/>
    <property type="molecule type" value="Genomic_DNA"/>
</dbReference>
<sequence>MLENFWDKLETLFWEFEVDPADQVDAALQYAPGQEVRFWKDTIKELELSDCTKWEKVKPAISLIYPAATSEMHGYDDLVKLVESTASRRMTQFAEYSDYLKRFKSIASQLAEAGNNLGTWQKSQMLITRIPQPLREHVESQLRLISPAHMPRTPWKIEEIMTAAKIVLAEQLERCAFNFLNRDEPSAPDSSTRAVFDSSKQSLSSNLFQILDMEALASIISATVNKVLAAKAVSLSVSTSQQLPATYPNNIQQLYPP</sequence>
<accession>A0A5C3KFU0</accession>
<dbReference type="AlphaFoldDB" id="A0A5C3KFU0"/>
<keyword evidence="2" id="KW-1185">Reference proteome</keyword>
<reference evidence="1 2" key="1">
    <citation type="journal article" date="2019" name="Nat. Ecol. Evol.">
        <title>Megaphylogeny resolves global patterns of mushroom evolution.</title>
        <authorList>
            <person name="Varga T."/>
            <person name="Krizsan K."/>
            <person name="Foldi C."/>
            <person name="Dima B."/>
            <person name="Sanchez-Garcia M."/>
            <person name="Sanchez-Ramirez S."/>
            <person name="Szollosi G.J."/>
            <person name="Szarkandi J.G."/>
            <person name="Papp V."/>
            <person name="Albert L."/>
            <person name="Andreopoulos W."/>
            <person name="Angelini C."/>
            <person name="Antonin V."/>
            <person name="Barry K.W."/>
            <person name="Bougher N.L."/>
            <person name="Buchanan P."/>
            <person name="Buyck B."/>
            <person name="Bense V."/>
            <person name="Catcheside P."/>
            <person name="Chovatia M."/>
            <person name="Cooper J."/>
            <person name="Damon W."/>
            <person name="Desjardin D."/>
            <person name="Finy P."/>
            <person name="Geml J."/>
            <person name="Haridas S."/>
            <person name="Hughes K."/>
            <person name="Justo A."/>
            <person name="Karasinski D."/>
            <person name="Kautmanova I."/>
            <person name="Kiss B."/>
            <person name="Kocsube S."/>
            <person name="Kotiranta H."/>
            <person name="LaButti K.M."/>
            <person name="Lechner B.E."/>
            <person name="Liimatainen K."/>
            <person name="Lipzen A."/>
            <person name="Lukacs Z."/>
            <person name="Mihaltcheva S."/>
            <person name="Morgado L.N."/>
            <person name="Niskanen T."/>
            <person name="Noordeloos M.E."/>
            <person name="Ohm R.A."/>
            <person name="Ortiz-Santana B."/>
            <person name="Ovrebo C."/>
            <person name="Racz N."/>
            <person name="Riley R."/>
            <person name="Savchenko A."/>
            <person name="Shiryaev A."/>
            <person name="Soop K."/>
            <person name="Spirin V."/>
            <person name="Szebenyi C."/>
            <person name="Tomsovsky M."/>
            <person name="Tulloss R.E."/>
            <person name="Uehling J."/>
            <person name="Grigoriev I.V."/>
            <person name="Vagvolgyi C."/>
            <person name="Papp T."/>
            <person name="Martin F.M."/>
            <person name="Miettinen O."/>
            <person name="Hibbett D.S."/>
            <person name="Nagy L.G."/>
        </authorList>
    </citation>
    <scope>NUCLEOTIDE SEQUENCE [LARGE SCALE GENOMIC DNA]</scope>
    <source>
        <strain evidence="1 2">CBS 121175</strain>
    </source>
</reference>
<gene>
    <name evidence="1" type="ORF">FA15DRAFT_728911</name>
</gene>
<dbReference type="OrthoDB" id="2801388at2759"/>